<organism evidence="2 3">
    <name type="scientific">Cercospora berteroae</name>
    <dbReference type="NCBI Taxonomy" id="357750"/>
    <lineage>
        <taxon>Eukaryota</taxon>
        <taxon>Fungi</taxon>
        <taxon>Dikarya</taxon>
        <taxon>Ascomycota</taxon>
        <taxon>Pezizomycotina</taxon>
        <taxon>Dothideomycetes</taxon>
        <taxon>Dothideomycetidae</taxon>
        <taxon>Mycosphaerellales</taxon>
        <taxon>Mycosphaerellaceae</taxon>
        <taxon>Cercospora</taxon>
    </lineage>
</organism>
<keyword evidence="1" id="KW-0732">Signal</keyword>
<dbReference type="EMBL" id="PNEN01000514">
    <property type="protein sequence ID" value="PPJ56684.1"/>
    <property type="molecule type" value="Genomic_DNA"/>
</dbReference>
<dbReference type="OrthoDB" id="3660917at2759"/>
<feature type="chain" id="PRO_5015766722" evidence="1">
    <location>
        <begin position="18"/>
        <end position="250"/>
    </location>
</feature>
<dbReference type="STRING" id="357750.A0A2S6CAA9"/>
<comment type="caution">
    <text evidence="2">The sequence shown here is derived from an EMBL/GenBank/DDBJ whole genome shotgun (WGS) entry which is preliminary data.</text>
</comment>
<reference evidence="3" key="1">
    <citation type="journal article" date="2017" name="bioRxiv">
        <title>Conservation of a gene cluster reveals novel cercosporin biosynthetic mechanisms and extends production to the genus Colletotrichum.</title>
        <authorList>
            <person name="de Jonge R."/>
            <person name="Ebert M.K."/>
            <person name="Huitt-Roehl C.R."/>
            <person name="Pal P."/>
            <person name="Suttle J.C."/>
            <person name="Spanner R.E."/>
            <person name="Neubauer J.D."/>
            <person name="Jurick W.M.II."/>
            <person name="Stott K.A."/>
            <person name="Secor G.A."/>
            <person name="Thomma B.P.H.J."/>
            <person name="Van de Peer Y."/>
            <person name="Townsend C.A."/>
            <person name="Bolton M.D."/>
        </authorList>
    </citation>
    <scope>NUCLEOTIDE SEQUENCE [LARGE SCALE GENOMIC DNA]</scope>
    <source>
        <strain evidence="3">CBS538.71</strain>
    </source>
</reference>
<feature type="signal peptide" evidence="1">
    <location>
        <begin position="1"/>
        <end position="17"/>
    </location>
</feature>
<protein>
    <submittedName>
        <fullName evidence="2">Uncharacterized protein</fullName>
    </submittedName>
</protein>
<evidence type="ECO:0000256" key="1">
    <source>
        <dbReference type="SAM" id="SignalP"/>
    </source>
</evidence>
<dbReference type="Proteomes" id="UP000237631">
    <property type="component" value="Unassembled WGS sequence"/>
</dbReference>
<proteinExistence type="predicted"/>
<evidence type="ECO:0000313" key="3">
    <source>
        <dbReference type="Proteomes" id="UP000237631"/>
    </source>
</evidence>
<evidence type="ECO:0000313" key="2">
    <source>
        <dbReference type="EMBL" id="PPJ56684.1"/>
    </source>
</evidence>
<dbReference type="AlphaFoldDB" id="A0A2S6CAA9"/>
<sequence length="250" mass="27072">MQFFALVLGAFALSAAAAPQSAPTSPSTESAIAVLSVSSIANPQIPPQAVDVNDPYPDFTALIQNVQVPGDGFAHLADDGVFRFYAPNGTVLHAIPFSNAQIRSLLEIRPPVWEPYRDALEQMFENIDGNTVDATEHDVLLDPPVNLKPAVFGGPDHVMPEVDAKLEDLIKNKKIDATSVEQKHFAFAKSINIGEDQTVDPRFQTKVDLNMKPGLWCLGQLCSSHEGCRIMGCRACTYADAVLVKVKVCV</sequence>
<gene>
    <name evidence="2" type="ORF">CBER1_08725</name>
</gene>
<keyword evidence="3" id="KW-1185">Reference proteome</keyword>
<accession>A0A2S6CAA9</accession>
<name>A0A2S6CAA9_9PEZI</name>